<dbReference type="AlphaFoldDB" id="A0A1C3X2U4"/>
<dbReference type="OrthoDB" id="8403955at2"/>
<keyword evidence="3" id="KW-1185">Reference proteome</keyword>
<evidence type="ECO:0000313" key="2">
    <source>
        <dbReference type="EMBL" id="SCB46573.1"/>
    </source>
</evidence>
<reference evidence="3" key="1">
    <citation type="submission" date="2016-08" db="EMBL/GenBank/DDBJ databases">
        <authorList>
            <person name="Varghese N."/>
            <person name="Submissions Spin"/>
        </authorList>
    </citation>
    <scope>NUCLEOTIDE SEQUENCE [LARGE SCALE GENOMIC DNA]</scope>
    <source>
        <strain evidence="3">HAMBI 2975</strain>
    </source>
</reference>
<dbReference type="EMBL" id="FMAG01000009">
    <property type="protein sequence ID" value="SCB46573.1"/>
    <property type="molecule type" value="Genomic_DNA"/>
</dbReference>
<keyword evidence="1" id="KW-0472">Membrane</keyword>
<dbReference type="Proteomes" id="UP000199101">
    <property type="component" value="Unassembled WGS sequence"/>
</dbReference>
<name>A0A1C3X2U4_9HYPH</name>
<proteinExistence type="predicted"/>
<feature type="transmembrane region" description="Helical" evidence="1">
    <location>
        <begin position="7"/>
        <end position="26"/>
    </location>
</feature>
<sequence>MVGLFKVVGGLVIALAVAMAVWMVAVGGIGGLVAGLVVILLYGFCGAVIFTFGLMLEHLEVIRRDSARQSEMLTELLRRTPKTEPSHRESMAQSLDQLTKSNFRFKDI</sequence>
<organism evidence="2 3">
    <name type="scientific">Rhizobium multihospitium</name>
    <dbReference type="NCBI Taxonomy" id="410764"/>
    <lineage>
        <taxon>Bacteria</taxon>
        <taxon>Pseudomonadati</taxon>
        <taxon>Pseudomonadota</taxon>
        <taxon>Alphaproteobacteria</taxon>
        <taxon>Hyphomicrobiales</taxon>
        <taxon>Rhizobiaceae</taxon>
        <taxon>Rhizobium/Agrobacterium group</taxon>
        <taxon>Rhizobium</taxon>
    </lineage>
</organism>
<evidence type="ECO:0000313" key="3">
    <source>
        <dbReference type="Proteomes" id="UP000199101"/>
    </source>
</evidence>
<keyword evidence="1" id="KW-1133">Transmembrane helix</keyword>
<accession>A0A1C3X2U4</accession>
<protein>
    <submittedName>
        <fullName evidence="2">Uncharacterized protein</fullName>
    </submittedName>
</protein>
<gene>
    <name evidence="2" type="ORF">GA0061103_6983</name>
</gene>
<keyword evidence="1" id="KW-0812">Transmembrane</keyword>
<evidence type="ECO:0000256" key="1">
    <source>
        <dbReference type="SAM" id="Phobius"/>
    </source>
</evidence>
<feature type="transmembrane region" description="Helical" evidence="1">
    <location>
        <begin position="32"/>
        <end position="56"/>
    </location>
</feature>